<sequence>MIAVLIAPPGRRDDLRAALAGLVAPTRQEPGCRDYRLFELADEPGTFQMHEAFDDEAALEAHRATPHFRAFEARAHELLGAPLRLVKLTAVA</sequence>
<dbReference type="EMBL" id="PEOG01000033">
    <property type="protein sequence ID" value="PIM52660.1"/>
    <property type="molecule type" value="Genomic_DNA"/>
</dbReference>
<keyword evidence="3" id="KW-1185">Reference proteome</keyword>
<proteinExistence type="predicted"/>
<accession>A0A2G9C886</accession>
<gene>
    <name evidence="2" type="ORF">CS062_13485</name>
</gene>
<organism evidence="2 3">
    <name type="scientific">Roseateles chitinivorans</name>
    <dbReference type="NCBI Taxonomy" id="2917965"/>
    <lineage>
        <taxon>Bacteria</taxon>
        <taxon>Pseudomonadati</taxon>
        <taxon>Pseudomonadota</taxon>
        <taxon>Betaproteobacteria</taxon>
        <taxon>Burkholderiales</taxon>
        <taxon>Sphaerotilaceae</taxon>
        <taxon>Roseateles</taxon>
    </lineage>
</organism>
<dbReference type="AlphaFoldDB" id="A0A2G9C886"/>
<dbReference type="SUPFAM" id="SSF54909">
    <property type="entry name" value="Dimeric alpha+beta barrel"/>
    <property type="match status" value="1"/>
</dbReference>
<evidence type="ECO:0000259" key="1">
    <source>
        <dbReference type="PROSITE" id="PS51725"/>
    </source>
</evidence>
<protein>
    <submittedName>
        <fullName evidence="2">Antibiotic biosynthesis monooxygenase</fullName>
    </submittedName>
</protein>
<feature type="domain" description="ABM" evidence="1">
    <location>
        <begin position="1"/>
        <end position="87"/>
    </location>
</feature>
<dbReference type="Gene3D" id="3.30.70.100">
    <property type="match status" value="1"/>
</dbReference>
<keyword evidence="2" id="KW-0560">Oxidoreductase</keyword>
<dbReference type="InterPro" id="IPR007138">
    <property type="entry name" value="ABM_dom"/>
</dbReference>
<evidence type="ECO:0000313" key="3">
    <source>
        <dbReference type="Proteomes" id="UP000231501"/>
    </source>
</evidence>
<dbReference type="PANTHER" id="PTHR33336:SF3">
    <property type="entry name" value="ABM DOMAIN-CONTAINING PROTEIN"/>
    <property type="match status" value="1"/>
</dbReference>
<name>A0A2G9C886_9BURK</name>
<dbReference type="GO" id="GO:0004497">
    <property type="term" value="F:monooxygenase activity"/>
    <property type="evidence" value="ECO:0007669"/>
    <property type="project" value="UniProtKB-KW"/>
</dbReference>
<comment type="caution">
    <text evidence="2">The sequence shown here is derived from an EMBL/GenBank/DDBJ whole genome shotgun (WGS) entry which is preliminary data.</text>
</comment>
<keyword evidence="2" id="KW-0503">Monooxygenase</keyword>
<dbReference type="InterPro" id="IPR050744">
    <property type="entry name" value="AI-2_Isomerase_LsrG"/>
</dbReference>
<reference evidence="2 3" key="1">
    <citation type="submission" date="2017-11" db="EMBL/GenBank/DDBJ databases">
        <title>Draft genome sequence of Mitsuaria sp. HWN-4.</title>
        <authorList>
            <person name="Gundlapally S.R."/>
        </authorList>
    </citation>
    <scope>NUCLEOTIDE SEQUENCE [LARGE SCALE GENOMIC DNA]</scope>
    <source>
        <strain evidence="2 3">HWN-4</strain>
    </source>
</reference>
<dbReference type="OrthoDB" id="9812192at2"/>
<dbReference type="PROSITE" id="PS51725">
    <property type="entry name" value="ABM"/>
    <property type="match status" value="1"/>
</dbReference>
<dbReference type="Proteomes" id="UP000231501">
    <property type="component" value="Unassembled WGS sequence"/>
</dbReference>
<dbReference type="PANTHER" id="PTHR33336">
    <property type="entry name" value="QUINOL MONOOXYGENASE YGIN-RELATED"/>
    <property type="match status" value="1"/>
</dbReference>
<evidence type="ECO:0000313" key="2">
    <source>
        <dbReference type="EMBL" id="PIM52660.1"/>
    </source>
</evidence>
<dbReference type="InterPro" id="IPR011008">
    <property type="entry name" value="Dimeric_a/b-barrel"/>
</dbReference>
<dbReference type="Pfam" id="PF03992">
    <property type="entry name" value="ABM"/>
    <property type="match status" value="1"/>
</dbReference>